<dbReference type="InterPro" id="IPR001881">
    <property type="entry name" value="EGF-like_Ca-bd_dom"/>
</dbReference>
<evidence type="ECO:0000313" key="10">
    <source>
        <dbReference type="EMBL" id="GIY44143.1"/>
    </source>
</evidence>
<dbReference type="Gene3D" id="2.10.25.10">
    <property type="entry name" value="Laminin"/>
    <property type="match status" value="2"/>
</dbReference>
<organism evidence="10 11">
    <name type="scientific">Caerostris darwini</name>
    <dbReference type="NCBI Taxonomy" id="1538125"/>
    <lineage>
        <taxon>Eukaryota</taxon>
        <taxon>Metazoa</taxon>
        <taxon>Ecdysozoa</taxon>
        <taxon>Arthropoda</taxon>
        <taxon>Chelicerata</taxon>
        <taxon>Arachnida</taxon>
        <taxon>Araneae</taxon>
        <taxon>Araneomorphae</taxon>
        <taxon>Entelegynae</taxon>
        <taxon>Araneoidea</taxon>
        <taxon>Araneidae</taxon>
        <taxon>Caerostris</taxon>
    </lineage>
</organism>
<feature type="domain" description="EGF-like" evidence="9">
    <location>
        <begin position="423"/>
        <end position="453"/>
    </location>
</feature>
<dbReference type="PANTHER" id="PTHR24039:SF28">
    <property type="entry name" value="EGF-LIKE DOMAIN-CONTAINING PROTEIN"/>
    <property type="match status" value="1"/>
</dbReference>
<comment type="caution">
    <text evidence="7">Lacks conserved residue(s) required for the propagation of feature annotation.</text>
</comment>
<dbReference type="EMBL" id="BPLQ01009467">
    <property type="protein sequence ID" value="GIY44143.1"/>
    <property type="molecule type" value="Genomic_DNA"/>
</dbReference>
<keyword evidence="3" id="KW-0677">Repeat</keyword>
<keyword evidence="4" id="KW-0106">Calcium</keyword>
<keyword evidence="2" id="KW-0732">Signal</keyword>
<proteinExistence type="predicted"/>
<evidence type="ECO:0000313" key="11">
    <source>
        <dbReference type="Proteomes" id="UP001054837"/>
    </source>
</evidence>
<dbReference type="PROSITE" id="PS00022">
    <property type="entry name" value="EGF_1"/>
    <property type="match status" value="1"/>
</dbReference>
<keyword evidence="11" id="KW-1185">Reference proteome</keyword>
<dbReference type="Pfam" id="PF07645">
    <property type="entry name" value="EGF_CA"/>
    <property type="match status" value="1"/>
</dbReference>
<evidence type="ECO:0000256" key="2">
    <source>
        <dbReference type="ARBA" id="ARBA00022729"/>
    </source>
</evidence>
<dbReference type="GO" id="GO:0005509">
    <property type="term" value="F:calcium ion binding"/>
    <property type="evidence" value="ECO:0007669"/>
    <property type="project" value="InterPro"/>
</dbReference>
<keyword evidence="8" id="KW-1133">Transmembrane helix</keyword>
<dbReference type="InterPro" id="IPR000742">
    <property type="entry name" value="EGF"/>
</dbReference>
<comment type="caution">
    <text evidence="10">The sequence shown here is derived from an EMBL/GenBank/DDBJ whole genome shotgun (WGS) entry which is preliminary data.</text>
</comment>
<evidence type="ECO:0000256" key="4">
    <source>
        <dbReference type="ARBA" id="ARBA00022837"/>
    </source>
</evidence>
<evidence type="ECO:0000256" key="5">
    <source>
        <dbReference type="ARBA" id="ARBA00023157"/>
    </source>
</evidence>
<feature type="domain" description="EGF-like" evidence="9">
    <location>
        <begin position="373"/>
        <end position="410"/>
    </location>
</feature>
<keyword evidence="8" id="KW-0472">Membrane</keyword>
<dbReference type="AlphaFoldDB" id="A0AAV4TC60"/>
<dbReference type="PROSITE" id="PS01186">
    <property type="entry name" value="EGF_2"/>
    <property type="match status" value="1"/>
</dbReference>
<keyword evidence="8" id="KW-0812">Transmembrane</keyword>
<keyword evidence="5 7" id="KW-1015">Disulfide bond</keyword>
<dbReference type="SMART" id="SM00179">
    <property type="entry name" value="EGF_CA"/>
    <property type="match status" value="2"/>
</dbReference>
<sequence>MSSWVCLAPDKKSCEADNVTKVCKQECGVGICVTKDSKDICVCPATHVAVGLSCVDLCTEKKILKGLCPNDECLADEKLAFKCKCEGKYAYDQNGITCRRKLMCSEGDGSKTCAKYKARCAEDYENADGYRCECERGQAMDRDGICKNKCEVKKQKEECDARKAVCEMDGFEAVCKCPPLLTIGSDGICSEFAKVSYIGELPLARNRYYGKKLMSAAKTQVQDDSINYDAIRKDLRASMHMLYGNIYKFADVVNCRISDKILNCLVEVQFQSDPQGQVNLITDSNSCFPTDENSCFIPPSLLIDKKNLKSDAFSEADPCLKDIKDLNCGPETECKRIQGRGFNYKCTCSPGFESHNAYHPLADKTTVIHYCQDVNECLDQKACPNRTRCLNTYGGHDCICSDGFRSSTDKSVRPKIDCVEICDPKLCKHGKCEVIGDTVGCRCDDGYTGLDCNHEIVNIAGNKVFKIAVIALSVLFVSLIISIVLQMNGFRLLQKHYKMGNYYEDPNTAIQLQPIKTEVKTE</sequence>
<reference evidence="10 11" key="1">
    <citation type="submission" date="2021-06" db="EMBL/GenBank/DDBJ databases">
        <title>Caerostris darwini draft genome.</title>
        <authorList>
            <person name="Kono N."/>
            <person name="Arakawa K."/>
        </authorList>
    </citation>
    <scope>NUCLEOTIDE SEQUENCE [LARGE SCALE GENOMIC DNA]</scope>
</reference>
<protein>
    <recommendedName>
        <fullName evidence="9">EGF-like domain-containing protein</fullName>
    </recommendedName>
</protein>
<dbReference type="InterPro" id="IPR049883">
    <property type="entry name" value="NOTCH1_EGF-like"/>
</dbReference>
<dbReference type="Proteomes" id="UP001054837">
    <property type="component" value="Unassembled WGS sequence"/>
</dbReference>
<dbReference type="SUPFAM" id="SSF57196">
    <property type="entry name" value="EGF/Laminin"/>
    <property type="match status" value="2"/>
</dbReference>
<evidence type="ECO:0000256" key="3">
    <source>
        <dbReference type="ARBA" id="ARBA00022737"/>
    </source>
</evidence>
<gene>
    <name evidence="10" type="primary">AVEN_70756_1</name>
    <name evidence="10" type="ORF">CDAR_487031</name>
</gene>
<feature type="transmembrane region" description="Helical" evidence="8">
    <location>
        <begin position="464"/>
        <end position="485"/>
    </location>
</feature>
<accession>A0AAV4TC60</accession>
<feature type="disulfide bond" evidence="7">
    <location>
        <begin position="443"/>
        <end position="452"/>
    </location>
</feature>
<keyword evidence="6" id="KW-0325">Glycoprotein</keyword>
<evidence type="ECO:0000256" key="7">
    <source>
        <dbReference type="PROSITE-ProRule" id="PRU00076"/>
    </source>
</evidence>
<dbReference type="CDD" id="cd00054">
    <property type="entry name" value="EGF_CA"/>
    <property type="match status" value="1"/>
</dbReference>
<name>A0AAV4TC60_9ARAC</name>
<evidence type="ECO:0000256" key="1">
    <source>
        <dbReference type="ARBA" id="ARBA00022536"/>
    </source>
</evidence>
<evidence type="ECO:0000259" key="9">
    <source>
        <dbReference type="PROSITE" id="PS50026"/>
    </source>
</evidence>
<evidence type="ECO:0000256" key="8">
    <source>
        <dbReference type="SAM" id="Phobius"/>
    </source>
</evidence>
<evidence type="ECO:0000256" key="6">
    <source>
        <dbReference type="ARBA" id="ARBA00023180"/>
    </source>
</evidence>
<keyword evidence="1 7" id="KW-0245">EGF-like domain</keyword>
<dbReference type="PANTHER" id="PTHR24039">
    <property type="entry name" value="FIBRILLIN-RELATED"/>
    <property type="match status" value="1"/>
</dbReference>
<dbReference type="PROSITE" id="PS50026">
    <property type="entry name" value="EGF_3"/>
    <property type="match status" value="2"/>
</dbReference>
<dbReference type="SMART" id="SM00181">
    <property type="entry name" value="EGF"/>
    <property type="match status" value="7"/>
</dbReference>